<feature type="transmembrane region" description="Helical" evidence="1">
    <location>
        <begin position="12"/>
        <end position="35"/>
    </location>
</feature>
<proteinExistence type="predicted"/>
<keyword evidence="1" id="KW-0472">Membrane</keyword>
<evidence type="ECO:0000313" key="2">
    <source>
        <dbReference type="EMBL" id="RCW21585.1"/>
    </source>
</evidence>
<accession>A0A6I7HJJ5</accession>
<organism evidence="2 3">
    <name type="scientific">Ciceribacter lividus</name>
    <dbReference type="NCBI Taxonomy" id="1197950"/>
    <lineage>
        <taxon>Bacteria</taxon>
        <taxon>Pseudomonadati</taxon>
        <taxon>Pseudomonadota</taxon>
        <taxon>Alphaproteobacteria</taxon>
        <taxon>Hyphomicrobiales</taxon>
        <taxon>Rhizobiaceae</taxon>
        <taxon>Ciceribacter</taxon>
    </lineage>
</organism>
<dbReference type="AlphaFoldDB" id="A0A6I7HJJ5"/>
<name>A0A6I7HJJ5_9HYPH</name>
<dbReference type="EMBL" id="QPIX01000010">
    <property type="protein sequence ID" value="RCW21585.1"/>
    <property type="molecule type" value="Genomic_DNA"/>
</dbReference>
<keyword evidence="3" id="KW-1185">Reference proteome</keyword>
<comment type="caution">
    <text evidence="2">The sequence shown here is derived from an EMBL/GenBank/DDBJ whole genome shotgun (WGS) entry which is preliminary data.</text>
</comment>
<evidence type="ECO:0000256" key="1">
    <source>
        <dbReference type="SAM" id="Phobius"/>
    </source>
</evidence>
<evidence type="ECO:0000313" key="3">
    <source>
        <dbReference type="Proteomes" id="UP000252582"/>
    </source>
</evidence>
<keyword evidence="1" id="KW-1133">Transmembrane helix</keyword>
<gene>
    <name evidence="2" type="ORF">DFR48_110174</name>
</gene>
<dbReference type="Proteomes" id="UP000252582">
    <property type="component" value="Unassembled WGS sequence"/>
</dbReference>
<reference evidence="2 3" key="1">
    <citation type="submission" date="2018-07" db="EMBL/GenBank/DDBJ databases">
        <title>Genomic Encyclopedia of Type Strains, Phase IV (KMG-IV): sequencing the most valuable type-strain genomes for metagenomic binning, comparative biology and taxonomic classification.</title>
        <authorList>
            <person name="Goeker M."/>
        </authorList>
    </citation>
    <scope>NUCLEOTIDE SEQUENCE [LARGE SCALE GENOMIC DNA]</scope>
    <source>
        <strain evidence="2 3">DSM 25528</strain>
    </source>
</reference>
<feature type="transmembrane region" description="Helical" evidence="1">
    <location>
        <begin position="77"/>
        <end position="100"/>
    </location>
</feature>
<sequence>MGWEQTPAVQTIILLLMAIFALGVAGVIATNLLILQRTKYFSTFSEEKRLSWGERKGRQFSRLTPFFVDSRFKRLRMAMFCSIGLSMSSFASLVLIDALWR</sequence>
<protein>
    <submittedName>
        <fullName evidence="2">Uncharacterized protein</fullName>
    </submittedName>
</protein>
<keyword evidence="1" id="KW-0812">Transmembrane</keyword>